<feature type="compositionally biased region" description="Polar residues" evidence="6">
    <location>
        <begin position="538"/>
        <end position="571"/>
    </location>
</feature>
<dbReference type="InterPro" id="IPR050984">
    <property type="entry name" value="Gfo/Idh/MocA_domain"/>
</dbReference>
<keyword evidence="9" id="KW-1185">Reference proteome</keyword>
<protein>
    <recommendedName>
        <fullName evidence="3">D-xylose 1-dehydrogenase (NADP(+), D-xylono-1,5-lactone-forming)</fullName>
        <ecNumber evidence="3">1.1.1.179</ecNumber>
    </recommendedName>
    <alternativeName>
        <fullName evidence="4">D-xylose-NADP dehydrogenase</fullName>
    </alternativeName>
</protein>
<feature type="compositionally biased region" description="Low complexity" evidence="6">
    <location>
        <begin position="600"/>
        <end position="616"/>
    </location>
</feature>
<dbReference type="PANTHER" id="PTHR22604:SF105">
    <property type="entry name" value="TRANS-1,2-DIHYDROBENZENE-1,2-DIOL DEHYDROGENASE"/>
    <property type="match status" value="1"/>
</dbReference>
<evidence type="ECO:0000256" key="5">
    <source>
        <dbReference type="ARBA" id="ARBA00049233"/>
    </source>
</evidence>
<reference evidence="8" key="1">
    <citation type="journal article" date="2023" name="Mol. Phylogenet. Evol.">
        <title>Genome-scale phylogeny and comparative genomics of the fungal order Sordariales.</title>
        <authorList>
            <person name="Hensen N."/>
            <person name="Bonometti L."/>
            <person name="Westerberg I."/>
            <person name="Brannstrom I.O."/>
            <person name="Guillou S."/>
            <person name="Cros-Aarteil S."/>
            <person name="Calhoun S."/>
            <person name="Haridas S."/>
            <person name="Kuo A."/>
            <person name="Mondo S."/>
            <person name="Pangilinan J."/>
            <person name="Riley R."/>
            <person name="LaButti K."/>
            <person name="Andreopoulos B."/>
            <person name="Lipzen A."/>
            <person name="Chen C."/>
            <person name="Yan M."/>
            <person name="Daum C."/>
            <person name="Ng V."/>
            <person name="Clum A."/>
            <person name="Steindorff A."/>
            <person name="Ohm R.A."/>
            <person name="Martin F."/>
            <person name="Silar P."/>
            <person name="Natvig D.O."/>
            <person name="Lalanne C."/>
            <person name="Gautier V."/>
            <person name="Ament-Velasquez S.L."/>
            <person name="Kruys A."/>
            <person name="Hutchinson M.I."/>
            <person name="Powell A.J."/>
            <person name="Barry K."/>
            <person name="Miller A.N."/>
            <person name="Grigoriev I.V."/>
            <person name="Debuchy R."/>
            <person name="Gladieux P."/>
            <person name="Hiltunen Thoren M."/>
            <person name="Johannesson H."/>
        </authorList>
    </citation>
    <scope>NUCLEOTIDE SEQUENCE</scope>
    <source>
        <strain evidence="8">CBS 757.83</strain>
    </source>
</reference>
<evidence type="ECO:0000256" key="2">
    <source>
        <dbReference type="ARBA" id="ARBA00023002"/>
    </source>
</evidence>
<comment type="similarity">
    <text evidence="1">Belongs to the Gfo/Idh/MocA family.</text>
</comment>
<dbReference type="InterPro" id="IPR000683">
    <property type="entry name" value="Gfo/Idh/MocA-like_OxRdtase_N"/>
</dbReference>
<dbReference type="GO" id="GO:0047837">
    <property type="term" value="F:D-xylose 1-dehydrogenase (NADP+) activity"/>
    <property type="evidence" value="ECO:0007669"/>
    <property type="project" value="UniProtKB-EC"/>
</dbReference>
<feature type="domain" description="Gfo/Idh/MocA-like oxidoreductase N-terminal" evidence="7">
    <location>
        <begin position="59"/>
        <end position="144"/>
    </location>
</feature>
<accession>A0AAN6Q446</accession>
<evidence type="ECO:0000256" key="6">
    <source>
        <dbReference type="SAM" id="MobiDB-lite"/>
    </source>
</evidence>
<dbReference type="PANTHER" id="PTHR22604">
    <property type="entry name" value="OXIDOREDUCTASES"/>
    <property type="match status" value="1"/>
</dbReference>
<feature type="region of interest" description="Disordered" evidence="6">
    <location>
        <begin position="436"/>
        <end position="659"/>
    </location>
</feature>
<dbReference type="Pfam" id="PF01408">
    <property type="entry name" value="GFO_IDH_MocA"/>
    <property type="match status" value="1"/>
</dbReference>
<dbReference type="Gene3D" id="3.40.50.720">
    <property type="entry name" value="NAD(P)-binding Rossmann-like Domain"/>
    <property type="match status" value="1"/>
</dbReference>
<evidence type="ECO:0000313" key="8">
    <source>
        <dbReference type="EMBL" id="KAK4103230.1"/>
    </source>
</evidence>
<dbReference type="Proteomes" id="UP001305647">
    <property type="component" value="Unassembled WGS sequence"/>
</dbReference>
<evidence type="ECO:0000256" key="4">
    <source>
        <dbReference type="ARBA" id="ARBA00042988"/>
    </source>
</evidence>
<dbReference type="SUPFAM" id="SSF51735">
    <property type="entry name" value="NAD(P)-binding Rossmann-fold domains"/>
    <property type="match status" value="1"/>
</dbReference>
<reference evidence="8" key="2">
    <citation type="submission" date="2023-05" db="EMBL/GenBank/DDBJ databases">
        <authorList>
            <consortium name="Lawrence Berkeley National Laboratory"/>
            <person name="Steindorff A."/>
            <person name="Hensen N."/>
            <person name="Bonometti L."/>
            <person name="Westerberg I."/>
            <person name="Brannstrom I.O."/>
            <person name="Guillou S."/>
            <person name="Cros-Aarteil S."/>
            <person name="Calhoun S."/>
            <person name="Haridas S."/>
            <person name="Kuo A."/>
            <person name="Mondo S."/>
            <person name="Pangilinan J."/>
            <person name="Riley R."/>
            <person name="Labutti K."/>
            <person name="Andreopoulos B."/>
            <person name="Lipzen A."/>
            <person name="Chen C."/>
            <person name="Yanf M."/>
            <person name="Daum C."/>
            <person name="Ng V."/>
            <person name="Clum A."/>
            <person name="Ohm R."/>
            <person name="Martin F."/>
            <person name="Silar P."/>
            <person name="Natvig D."/>
            <person name="Lalanne C."/>
            <person name="Gautier V."/>
            <person name="Ament-Velasquez S.L."/>
            <person name="Kruys A."/>
            <person name="Hutchinson M.I."/>
            <person name="Powell A.J."/>
            <person name="Barry K."/>
            <person name="Miller A.N."/>
            <person name="Grigoriev I.V."/>
            <person name="Debuchy R."/>
            <person name="Gladieux P."/>
            <person name="Thoren M.H."/>
            <person name="Johannesson H."/>
        </authorList>
    </citation>
    <scope>NUCLEOTIDE SEQUENCE</scope>
    <source>
        <strain evidence="8">CBS 757.83</strain>
    </source>
</reference>
<dbReference type="InterPro" id="IPR036291">
    <property type="entry name" value="NAD(P)-bd_dom_sf"/>
</dbReference>
<comment type="catalytic activity">
    <reaction evidence="5">
        <text>D-xylose + NADP(+) = D-xylono-1,5-lactone + NADPH + H(+)</text>
        <dbReference type="Rhea" id="RHEA:22000"/>
        <dbReference type="ChEBI" id="CHEBI:15378"/>
        <dbReference type="ChEBI" id="CHEBI:15867"/>
        <dbReference type="ChEBI" id="CHEBI:53455"/>
        <dbReference type="ChEBI" id="CHEBI:57783"/>
        <dbReference type="ChEBI" id="CHEBI:58349"/>
        <dbReference type="EC" id="1.1.1.179"/>
    </reaction>
</comment>
<comment type="caution">
    <text evidence="8">The sequence shown here is derived from an EMBL/GenBank/DDBJ whole genome shotgun (WGS) entry which is preliminary data.</text>
</comment>
<evidence type="ECO:0000256" key="1">
    <source>
        <dbReference type="ARBA" id="ARBA00010928"/>
    </source>
</evidence>
<evidence type="ECO:0000259" key="7">
    <source>
        <dbReference type="Pfam" id="PF01408"/>
    </source>
</evidence>
<dbReference type="AlphaFoldDB" id="A0AAN6Q446"/>
<keyword evidence="2" id="KW-0560">Oxidoreductase</keyword>
<feature type="compositionally biased region" description="Low complexity" evidence="6">
    <location>
        <begin position="505"/>
        <end position="522"/>
    </location>
</feature>
<sequence length="659" mass="72346">MSFTRRSKAEDKIVTPLKRFWRSKIIQPKVPDKALVPTRFGVLIRRDLDPTALIFPAKHHPGTIVWGVAAEDRHWAERALETHGLGHAYDSYDQLLLDATLDAVYIEVDIQHRLEWAIKALNKGKHVLLDTPAVGTPHDAVRLFNSPMLRPENAPVLLEAAPYRFHPSWLEFERHIDRPNIDTAMVRVTLPASRNTEKDIRFRREQSGGAQLDLTYAMFMLRCIFGTKPTACDEMKMEDGVAARAGYDGDYSYTGKWRFTTPSTTGQSVATAEARSTVESRLRSAMPFRARGVVIDVVHRKREVHNPKNTDGNKVEVIKAVTLRYHVGDASPHDIEIVDHITVTDPVSNRLIRMEARKTKTSAYTLGAGTTTEGLAAKPYWTAPMYQLDAFLQRIRSSPSHSHAWVSGNESINQMYMLGDAYLKMKRPLPSHSTFYFPYQMQGPSQTNGQPQAPNQGANPAQAPSNPSTPVLSEIQGSSQTEVLSQPHASSQEGSSAKGSYQMIASTSQAQGSSQAEGQSLSHASSQERSSAAGGSRVQEQSLSHASSQERSSAAEGSQVRGRSQPQNNLPSRAPSPPLRNPRRQSQAQLQTDTANQDEAGPGESSSQAQGQAQPQTSLLSPGAFPADANSDEESADKDSGLSVTETLTVEQIQAQPMV</sequence>
<evidence type="ECO:0000256" key="3">
    <source>
        <dbReference type="ARBA" id="ARBA00038984"/>
    </source>
</evidence>
<proteinExistence type="inferred from homology"/>
<feature type="compositionally biased region" description="Polar residues" evidence="6">
    <location>
        <begin position="642"/>
        <end position="659"/>
    </location>
</feature>
<feature type="compositionally biased region" description="Polar residues" evidence="6">
    <location>
        <begin position="469"/>
        <end position="499"/>
    </location>
</feature>
<gene>
    <name evidence="8" type="ORF">N658DRAFT_505614</name>
</gene>
<evidence type="ECO:0000313" key="9">
    <source>
        <dbReference type="Proteomes" id="UP001305647"/>
    </source>
</evidence>
<dbReference type="EMBL" id="MU863629">
    <property type="protein sequence ID" value="KAK4103230.1"/>
    <property type="molecule type" value="Genomic_DNA"/>
</dbReference>
<organism evidence="8 9">
    <name type="scientific">Parathielavia hyrcaniae</name>
    <dbReference type="NCBI Taxonomy" id="113614"/>
    <lineage>
        <taxon>Eukaryota</taxon>
        <taxon>Fungi</taxon>
        <taxon>Dikarya</taxon>
        <taxon>Ascomycota</taxon>
        <taxon>Pezizomycotina</taxon>
        <taxon>Sordariomycetes</taxon>
        <taxon>Sordariomycetidae</taxon>
        <taxon>Sordariales</taxon>
        <taxon>Chaetomiaceae</taxon>
        <taxon>Parathielavia</taxon>
    </lineage>
</organism>
<name>A0AAN6Q446_9PEZI</name>
<dbReference type="EC" id="1.1.1.179" evidence="3"/>
<feature type="compositionally biased region" description="Low complexity" evidence="6">
    <location>
        <begin position="448"/>
        <end position="468"/>
    </location>
</feature>
<dbReference type="GO" id="GO:0000166">
    <property type="term" value="F:nucleotide binding"/>
    <property type="evidence" value="ECO:0007669"/>
    <property type="project" value="InterPro"/>
</dbReference>
<feature type="compositionally biased region" description="Polar residues" evidence="6">
    <location>
        <begin position="584"/>
        <end position="597"/>
    </location>
</feature>